<comment type="caution">
    <text evidence="2">The sequence shown here is derived from an EMBL/GenBank/DDBJ whole genome shotgun (WGS) entry which is preliminary data.</text>
</comment>
<name>A0ABT5JW15_9BURK</name>
<feature type="chain" id="PRO_5046468949" description="Copper resistance protein" evidence="1">
    <location>
        <begin position="28"/>
        <end position="131"/>
    </location>
</feature>
<proteinExistence type="predicted"/>
<evidence type="ECO:0000256" key="1">
    <source>
        <dbReference type="SAM" id="SignalP"/>
    </source>
</evidence>
<accession>A0ABT5JW15</accession>
<evidence type="ECO:0008006" key="4">
    <source>
        <dbReference type="Google" id="ProtNLM"/>
    </source>
</evidence>
<evidence type="ECO:0000313" key="2">
    <source>
        <dbReference type="EMBL" id="MDC8756924.1"/>
    </source>
</evidence>
<protein>
    <recommendedName>
        <fullName evidence="4">Copper resistance protein</fullName>
    </recommendedName>
</protein>
<keyword evidence="3" id="KW-1185">Reference proteome</keyword>
<organism evidence="2 3">
    <name type="scientific">Janthinobacterium fluminis</name>
    <dbReference type="NCBI Taxonomy" id="2987524"/>
    <lineage>
        <taxon>Bacteria</taxon>
        <taxon>Pseudomonadati</taxon>
        <taxon>Pseudomonadota</taxon>
        <taxon>Betaproteobacteria</taxon>
        <taxon>Burkholderiales</taxon>
        <taxon>Oxalobacteraceae</taxon>
        <taxon>Janthinobacterium</taxon>
    </lineage>
</organism>
<dbReference type="EMBL" id="JAQQXR010000001">
    <property type="protein sequence ID" value="MDC8756924.1"/>
    <property type="molecule type" value="Genomic_DNA"/>
</dbReference>
<evidence type="ECO:0000313" key="3">
    <source>
        <dbReference type="Proteomes" id="UP001221208"/>
    </source>
</evidence>
<gene>
    <name evidence="2" type="ORF">OIK44_04900</name>
</gene>
<sequence length="131" mass="13742">MHLTRRSRTIAALLVLISLLFMQLAVAAHACEGLAPVPMAAVATMADHEMAGCMGQADASPGLCDEHCSPPSQSLDRTAAPDVAAFFPVLLVHRMAEAASAVLPAPHRSGHSPLARRGAPSLAVRHCCFRI</sequence>
<feature type="signal peptide" evidence="1">
    <location>
        <begin position="1"/>
        <end position="27"/>
    </location>
</feature>
<keyword evidence="1" id="KW-0732">Signal</keyword>
<dbReference type="Proteomes" id="UP001221208">
    <property type="component" value="Unassembled WGS sequence"/>
</dbReference>
<reference evidence="2 3" key="1">
    <citation type="submission" date="2022-10" db="EMBL/GenBank/DDBJ databases">
        <title>Janthinobacterium sp. hw3 Genome sequencing.</title>
        <authorList>
            <person name="Park S."/>
        </authorList>
    </citation>
    <scope>NUCLEOTIDE SEQUENCE [LARGE SCALE GENOMIC DNA]</scope>
    <source>
        <strain evidence="3">hw3</strain>
    </source>
</reference>